<sequence>MGMFWICVLSVPIMLISCLVFLWERVGDAVNNSRLPDLHNGFYALPDYPPDPYIRADGMAVDLFMITFTDVVVTDSAVQVKAVATNITTKKQTLDCRTDGNNAVNQWSLPTVVFSSGNDRVVGGSAWCEDSEGGITVKRHGRAGVVAAFDRDKRFTEEFVLRWGECLGTDREYACNRYTTEHTIDLASAQRS</sequence>
<dbReference type="AlphaFoldDB" id="A0A316F4X7"/>
<protein>
    <submittedName>
        <fullName evidence="1">Uncharacterized protein</fullName>
    </submittedName>
</protein>
<comment type="caution">
    <text evidence="1">The sequence shown here is derived from an EMBL/GenBank/DDBJ whole genome shotgun (WGS) entry which is preliminary data.</text>
</comment>
<gene>
    <name evidence="1" type="ORF">BC793_119118</name>
</gene>
<accession>A0A316F4X7</accession>
<evidence type="ECO:0000313" key="1">
    <source>
        <dbReference type="EMBL" id="PWK40510.1"/>
    </source>
</evidence>
<dbReference type="EMBL" id="QGGR01000019">
    <property type="protein sequence ID" value="PWK40510.1"/>
    <property type="molecule type" value="Genomic_DNA"/>
</dbReference>
<evidence type="ECO:0000313" key="2">
    <source>
        <dbReference type="Proteomes" id="UP000245697"/>
    </source>
</evidence>
<keyword evidence="2" id="KW-1185">Reference proteome</keyword>
<dbReference type="Proteomes" id="UP000245697">
    <property type="component" value="Unassembled WGS sequence"/>
</dbReference>
<name>A0A316F4X7_9ACTN</name>
<reference evidence="1 2" key="1">
    <citation type="submission" date="2018-05" db="EMBL/GenBank/DDBJ databases">
        <title>Genomic Encyclopedia of Archaeal and Bacterial Type Strains, Phase II (KMG-II): from individual species to whole genera.</title>
        <authorList>
            <person name="Goeker M."/>
        </authorList>
    </citation>
    <scope>NUCLEOTIDE SEQUENCE [LARGE SCALE GENOMIC DNA]</scope>
    <source>
        <strain evidence="1 2">DSM 45184</strain>
    </source>
</reference>
<organism evidence="1 2">
    <name type="scientific">Actinoplanes xinjiangensis</name>
    <dbReference type="NCBI Taxonomy" id="512350"/>
    <lineage>
        <taxon>Bacteria</taxon>
        <taxon>Bacillati</taxon>
        <taxon>Actinomycetota</taxon>
        <taxon>Actinomycetes</taxon>
        <taxon>Micromonosporales</taxon>
        <taxon>Micromonosporaceae</taxon>
        <taxon>Actinoplanes</taxon>
    </lineage>
</organism>
<proteinExistence type="predicted"/>